<proteinExistence type="predicted"/>
<accession>A0A4P6JZ14</accession>
<reference evidence="2 3" key="1">
    <citation type="submission" date="2019-01" db="EMBL/GenBank/DDBJ databases">
        <title>Ktedonosporobacter rubrisoli SCAWS-G2.</title>
        <authorList>
            <person name="Huang Y."/>
            <person name="Yan B."/>
        </authorList>
    </citation>
    <scope>NUCLEOTIDE SEQUENCE [LARGE SCALE GENOMIC DNA]</scope>
    <source>
        <strain evidence="2 3">SCAWS-G2</strain>
    </source>
</reference>
<evidence type="ECO:0008006" key="4">
    <source>
        <dbReference type="Google" id="ProtNLM"/>
    </source>
</evidence>
<dbReference type="RefSeq" id="WP_129891762.1">
    <property type="nucleotide sequence ID" value="NZ_CP035758.1"/>
</dbReference>
<dbReference type="AlphaFoldDB" id="A0A4P6JZ14"/>
<organism evidence="2 3">
    <name type="scientific">Ktedonosporobacter rubrisoli</name>
    <dbReference type="NCBI Taxonomy" id="2509675"/>
    <lineage>
        <taxon>Bacteria</taxon>
        <taxon>Bacillati</taxon>
        <taxon>Chloroflexota</taxon>
        <taxon>Ktedonobacteria</taxon>
        <taxon>Ktedonobacterales</taxon>
        <taxon>Ktedonosporobacteraceae</taxon>
        <taxon>Ktedonosporobacter</taxon>
    </lineage>
</organism>
<sequence length="230" mass="24085">MMSARLARILIALCGILGTILLGLYFGIGFSVGLAQLPPDTTVAQVVNLGKAYRNLWFMGTWLQATGSLFSVIFFLALVQRAGRVSSLAGLLTIVGSTVLLAVVLVEGVFTIALAQAALSGHPTSSLAAFDAMSMFTYVYAIVPAPVIFLSLGTILISSRLLPLAFGYVAFALGVAFVLAGFIGLFTTPLLTIIVLSLQALWVLVTAITLLLNAGAMTQATDRLNLASEA</sequence>
<dbReference type="Proteomes" id="UP000290365">
    <property type="component" value="Chromosome"/>
</dbReference>
<dbReference type="EMBL" id="CP035758">
    <property type="protein sequence ID" value="QBD80700.1"/>
    <property type="molecule type" value="Genomic_DNA"/>
</dbReference>
<feature type="transmembrane region" description="Helical" evidence="1">
    <location>
        <begin position="9"/>
        <end position="36"/>
    </location>
</feature>
<feature type="transmembrane region" description="Helical" evidence="1">
    <location>
        <begin position="56"/>
        <end position="79"/>
    </location>
</feature>
<feature type="transmembrane region" description="Helical" evidence="1">
    <location>
        <begin position="135"/>
        <end position="157"/>
    </location>
</feature>
<keyword evidence="1" id="KW-0812">Transmembrane</keyword>
<gene>
    <name evidence="2" type="ORF">EPA93_33900</name>
</gene>
<evidence type="ECO:0000313" key="2">
    <source>
        <dbReference type="EMBL" id="QBD80700.1"/>
    </source>
</evidence>
<feature type="transmembrane region" description="Helical" evidence="1">
    <location>
        <begin position="91"/>
        <end position="115"/>
    </location>
</feature>
<keyword evidence="3" id="KW-1185">Reference proteome</keyword>
<evidence type="ECO:0000256" key="1">
    <source>
        <dbReference type="SAM" id="Phobius"/>
    </source>
</evidence>
<name>A0A4P6JZ14_KTERU</name>
<keyword evidence="1" id="KW-0472">Membrane</keyword>
<evidence type="ECO:0000313" key="3">
    <source>
        <dbReference type="Proteomes" id="UP000290365"/>
    </source>
</evidence>
<feature type="transmembrane region" description="Helical" evidence="1">
    <location>
        <begin position="193"/>
        <end position="214"/>
    </location>
</feature>
<protein>
    <recommendedName>
        <fullName evidence="4">DUF4386 family protein</fullName>
    </recommendedName>
</protein>
<keyword evidence="1" id="KW-1133">Transmembrane helix</keyword>
<dbReference type="KEGG" id="kbs:EPA93_33900"/>
<dbReference type="OrthoDB" id="9861448at2"/>
<feature type="transmembrane region" description="Helical" evidence="1">
    <location>
        <begin position="164"/>
        <end position="187"/>
    </location>
</feature>